<feature type="binding site" evidence="3">
    <location>
        <begin position="11"/>
        <end position="16"/>
    </location>
    <ligand>
        <name>ATP</name>
        <dbReference type="ChEBI" id="CHEBI:30616"/>
    </ligand>
</feature>
<comment type="function">
    <text evidence="3">Catalyzes the phosphorylation of the 3'-hydroxyl group of dephosphocoenzyme A to form coenzyme A.</text>
</comment>
<dbReference type="CDD" id="cd02022">
    <property type="entry name" value="DPCK"/>
    <property type="match status" value="1"/>
</dbReference>
<keyword evidence="3" id="KW-0963">Cytoplasm</keyword>
<gene>
    <name evidence="3" type="primary">coaE</name>
    <name evidence="5" type="ORF">J2Z79_001133</name>
</gene>
<dbReference type="HAMAP" id="MF_00376">
    <property type="entry name" value="Dephospho_CoA_kinase"/>
    <property type="match status" value="1"/>
</dbReference>
<dbReference type="GO" id="GO:0004140">
    <property type="term" value="F:dephospho-CoA kinase activity"/>
    <property type="evidence" value="ECO:0007669"/>
    <property type="project" value="UniProtKB-EC"/>
</dbReference>
<dbReference type="SUPFAM" id="SSF52540">
    <property type="entry name" value="P-loop containing nucleoside triphosphate hydrolases"/>
    <property type="match status" value="1"/>
</dbReference>
<comment type="pathway">
    <text evidence="3">Cofactor biosynthesis; coenzyme A biosynthesis; CoA from (R)-pantothenate: step 5/5.</text>
</comment>
<dbReference type="EMBL" id="JAGGLG010000007">
    <property type="protein sequence ID" value="MBP2017748.1"/>
    <property type="molecule type" value="Genomic_DNA"/>
</dbReference>
<evidence type="ECO:0000256" key="2">
    <source>
        <dbReference type="ARBA" id="ARBA00022840"/>
    </source>
</evidence>
<proteinExistence type="inferred from homology"/>
<keyword evidence="2 3" id="KW-0067">ATP-binding</keyword>
<evidence type="ECO:0000256" key="3">
    <source>
        <dbReference type="HAMAP-Rule" id="MF_00376"/>
    </source>
</evidence>
<dbReference type="Gene3D" id="3.40.50.300">
    <property type="entry name" value="P-loop containing nucleotide triphosphate hydrolases"/>
    <property type="match status" value="1"/>
</dbReference>
<evidence type="ECO:0000256" key="4">
    <source>
        <dbReference type="NCBIfam" id="TIGR00152"/>
    </source>
</evidence>
<name>A0ABS4JQD8_9FIRM</name>
<comment type="catalytic activity">
    <reaction evidence="3">
        <text>3'-dephospho-CoA + ATP = ADP + CoA + H(+)</text>
        <dbReference type="Rhea" id="RHEA:18245"/>
        <dbReference type="ChEBI" id="CHEBI:15378"/>
        <dbReference type="ChEBI" id="CHEBI:30616"/>
        <dbReference type="ChEBI" id="CHEBI:57287"/>
        <dbReference type="ChEBI" id="CHEBI:57328"/>
        <dbReference type="ChEBI" id="CHEBI:456216"/>
        <dbReference type="EC" id="2.7.1.24"/>
    </reaction>
</comment>
<keyword evidence="3" id="KW-0173">Coenzyme A biosynthesis</keyword>
<reference evidence="5 6" key="1">
    <citation type="submission" date="2021-03" db="EMBL/GenBank/DDBJ databases">
        <title>Genomic Encyclopedia of Type Strains, Phase IV (KMG-IV): sequencing the most valuable type-strain genomes for metagenomic binning, comparative biology and taxonomic classification.</title>
        <authorList>
            <person name="Goeker M."/>
        </authorList>
    </citation>
    <scope>NUCLEOTIDE SEQUENCE [LARGE SCALE GENOMIC DNA]</scope>
    <source>
        <strain evidence="5 6">DSM 27138</strain>
    </source>
</reference>
<comment type="caution">
    <text evidence="5">The sequence shown here is derived from an EMBL/GenBank/DDBJ whole genome shotgun (WGS) entry which is preliminary data.</text>
</comment>
<organism evidence="5 6">
    <name type="scientific">Symbiobacterium terraclitae</name>
    <dbReference type="NCBI Taxonomy" id="557451"/>
    <lineage>
        <taxon>Bacteria</taxon>
        <taxon>Bacillati</taxon>
        <taxon>Bacillota</taxon>
        <taxon>Clostridia</taxon>
        <taxon>Eubacteriales</taxon>
        <taxon>Symbiobacteriaceae</taxon>
        <taxon>Symbiobacterium</taxon>
    </lineage>
</organism>
<keyword evidence="3 5" id="KW-0808">Transferase</keyword>
<dbReference type="EC" id="2.7.1.24" evidence="3 4"/>
<dbReference type="PROSITE" id="PS51219">
    <property type="entry name" value="DPCK"/>
    <property type="match status" value="1"/>
</dbReference>
<sequence length="208" mass="22299">MRIIGLTGSIASGKSTVTAILREIGAPVIDADAIVHELQQPGTEVTAAIAREFGPGVLRPDGSLDRAALGRMVFADPERRRALEAIVHPAVRAEMLRRVEALRREGRPAAVLDIPLLYESGWDRLVDEVWVVYVDRATQKARLIARSGLSPEEAEARIAAQGDLEEKARRADRVIDNRGGLAETRAQVLAAWQAVLGDADGVGSGEGG</sequence>
<comment type="similarity">
    <text evidence="3">Belongs to the CoaE family.</text>
</comment>
<dbReference type="InterPro" id="IPR027417">
    <property type="entry name" value="P-loop_NTPase"/>
</dbReference>
<evidence type="ECO:0000313" key="6">
    <source>
        <dbReference type="Proteomes" id="UP001519289"/>
    </source>
</evidence>
<keyword evidence="1 3" id="KW-0547">Nucleotide-binding</keyword>
<comment type="subcellular location">
    <subcellularLocation>
        <location evidence="3">Cytoplasm</location>
    </subcellularLocation>
</comment>
<keyword evidence="6" id="KW-1185">Reference proteome</keyword>
<dbReference type="NCBIfam" id="TIGR00152">
    <property type="entry name" value="dephospho-CoA kinase"/>
    <property type="match status" value="1"/>
</dbReference>
<dbReference type="Proteomes" id="UP001519289">
    <property type="component" value="Unassembled WGS sequence"/>
</dbReference>
<keyword evidence="3 5" id="KW-0418">Kinase</keyword>
<dbReference type="PANTHER" id="PTHR10695:SF46">
    <property type="entry name" value="BIFUNCTIONAL COENZYME A SYNTHASE-RELATED"/>
    <property type="match status" value="1"/>
</dbReference>
<dbReference type="InterPro" id="IPR001977">
    <property type="entry name" value="Depp_CoAkinase"/>
</dbReference>
<evidence type="ECO:0000256" key="1">
    <source>
        <dbReference type="ARBA" id="ARBA00022741"/>
    </source>
</evidence>
<evidence type="ECO:0000313" key="5">
    <source>
        <dbReference type="EMBL" id="MBP2017748.1"/>
    </source>
</evidence>
<dbReference type="PANTHER" id="PTHR10695">
    <property type="entry name" value="DEPHOSPHO-COA KINASE-RELATED"/>
    <property type="match status" value="1"/>
</dbReference>
<dbReference type="RefSeq" id="WP_209465890.1">
    <property type="nucleotide sequence ID" value="NZ_JAGGLG010000007.1"/>
</dbReference>
<dbReference type="Pfam" id="PF01121">
    <property type="entry name" value="CoaE"/>
    <property type="match status" value="1"/>
</dbReference>
<protein>
    <recommendedName>
        <fullName evidence="3 4">Dephospho-CoA kinase</fullName>
        <ecNumber evidence="3 4">2.7.1.24</ecNumber>
    </recommendedName>
    <alternativeName>
        <fullName evidence="3">Dephosphocoenzyme A kinase</fullName>
    </alternativeName>
</protein>
<accession>A0ABS4JQD8</accession>